<protein>
    <recommendedName>
        <fullName evidence="4">Transaldolase</fullName>
    </recommendedName>
</protein>
<dbReference type="UniPathway" id="UPA00115">
    <property type="reaction ID" value="UER00414"/>
</dbReference>
<sequence>MQAEMGAARAAASGAGDIASDFSEQPVPPSVTQPAPSARASARGKLRLFIDSASEADWRQLLPSGAFCGVTTNPTILERAGRQCTVSACVELARDALRSPHCEEVMLQAWGGSAREMVLTGEALANANRARVIVKVPATLAGVEAAAALVDLGIRVCLTAVYRPAQMLAAMSVGAEYAAPYVGRMCDAGRDGEASTGAMRAAQLAANSSTRVLVASVRSVEVLERLAAEHGCDTFTLAPAVCAEMLQDELSVAAAAEFEAAAERRGGAPDLRTLARLDDDTDFELPPM</sequence>
<dbReference type="EMBL" id="HBDZ01014653">
    <property type="protein sequence ID" value="CAD8249589.1"/>
    <property type="molecule type" value="Transcribed_RNA"/>
</dbReference>
<dbReference type="GO" id="GO:0005975">
    <property type="term" value="P:carbohydrate metabolic process"/>
    <property type="evidence" value="ECO:0007669"/>
    <property type="project" value="InterPro"/>
</dbReference>
<evidence type="ECO:0000256" key="1">
    <source>
        <dbReference type="ARBA" id="ARBA00023270"/>
    </source>
</evidence>
<feature type="region of interest" description="Disordered" evidence="2">
    <location>
        <begin position="1"/>
        <end position="39"/>
    </location>
</feature>
<dbReference type="InterPro" id="IPR001585">
    <property type="entry name" value="TAL/FSA"/>
</dbReference>
<dbReference type="Gene3D" id="3.20.20.70">
    <property type="entry name" value="Aldolase class I"/>
    <property type="match status" value="1"/>
</dbReference>
<gene>
    <name evidence="3" type="ORF">PCOL08062_LOCUS11248</name>
</gene>
<accession>A0A7R9TZ92</accession>
<evidence type="ECO:0008006" key="4">
    <source>
        <dbReference type="Google" id="ProtNLM"/>
    </source>
</evidence>
<dbReference type="PANTHER" id="PTHR10683">
    <property type="entry name" value="TRANSALDOLASE"/>
    <property type="match status" value="1"/>
</dbReference>
<dbReference type="PANTHER" id="PTHR10683:SF40">
    <property type="entry name" value="FRUCTOSE-6-PHOSPHATE ALDOLASE 1-RELATED"/>
    <property type="match status" value="1"/>
</dbReference>
<dbReference type="InterPro" id="IPR013785">
    <property type="entry name" value="Aldolase_TIM"/>
</dbReference>
<evidence type="ECO:0000256" key="2">
    <source>
        <dbReference type="SAM" id="MobiDB-lite"/>
    </source>
</evidence>
<dbReference type="SUPFAM" id="SSF51569">
    <property type="entry name" value="Aldolase"/>
    <property type="match status" value="1"/>
</dbReference>
<dbReference type="GO" id="GO:0006098">
    <property type="term" value="P:pentose-phosphate shunt"/>
    <property type="evidence" value="ECO:0007669"/>
    <property type="project" value="UniProtKB-UniPathway"/>
</dbReference>
<evidence type="ECO:0000313" key="3">
    <source>
        <dbReference type="EMBL" id="CAD8249589.1"/>
    </source>
</evidence>
<dbReference type="InterPro" id="IPR018225">
    <property type="entry name" value="Transaldolase_AS"/>
</dbReference>
<dbReference type="AlphaFoldDB" id="A0A7R9TZ92"/>
<reference evidence="3" key="1">
    <citation type="submission" date="2021-01" db="EMBL/GenBank/DDBJ databases">
        <authorList>
            <person name="Corre E."/>
            <person name="Pelletier E."/>
            <person name="Niang G."/>
            <person name="Scheremetjew M."/>
            <person name="Finn R."/>
            <person name="Kale V."/>
            <person name="Holt S."/>
            <person name="Cochrane G."/>
            <person name="Meng A."/>
            <person name="Brown T."/>
            <person name="Cohen L."/>
        </authorList>
    </citation>
    <scope>NUCLEOTIDE SEQUENCE</scope>
    <source>
        <strain evidence="3">CCMP1413</strain>
    </source>
</reference>
<dbReference type="Pfam" id="PF00923">
    <property type="entry name" value="TAL_FSA"/>
    <property type="match status" value="1"/>
</dbReference>
<keyword evidence="1" id="KW-0704">Schiff base</keyword>
<feature type="compositionally biased region" description="Low complexity" evidence="2">
    <location>
        <begin position="1"/>
        <end position="19"/>
    </location>
</feature>
<organism evidence="3">
    <name type="scientific">Prasinoderma coloniale</name>
    <dbReference type="NCBI Taxonomy" id="156133"/>
    <lineage>
        <taxon>Eukaryota</taxon>
        <taxon>Viridiplantae</taxon>
        <taxon>Prasinodermophyta</taxon>
        <taxon>Prasinodermophyceae</taxon>
        <taxon>Prasinodermales</taxon>
        <taxon>Prasinodermaceae</taxon>
        <taxon>Prasinoderma</taxon>
    </lineage>
</organism>
<dbReference type="PROSITE" id="PS01054">
    <property type="entry name" value="TRANSALDOLASE_1"/>
    <property type="match status" value="1"/>
</dbReference>
<name>A0A7R9TZ92_9VIRI</name>
<proteinExistence type="predicted"/>